<dbReference type="KEGG" id="mtua:CSH63_08470"/>
<dbReference type="EMBL" id="CP024087">
    <property type="protein sequence ID" value="AYF27462.1"/>
    <property type="molecule type" value="Genomic_DNA"/>
</dbReference>
<gene>
    <name evidence="1" type="ORF">CSH63_08470</name>
</gene>
<dbReference type="AlphaFoldDB" id="A0A386WI81"/>
<evidence type="ECO:0000313" key="2">
    <source>
        <dbReference type="Proteomes" id="UP000267804"/>
    </source>
</evidence>
<name>A0A386WI81_9ACTN</name>
<accession>A0A386WI81</accession>
<dbReference type="Proteomes" id="UP000267804">
    <property type="component" value="Chromosome"/>
</dbReference>
<proteinExistence type="predicted"/>
<evidence type="ECO:0000313" key="1">
    <source>
        <dbReference type="EMBL" id="AYF27462.1"/>
    </source>
</evidence>
<sequence length="188" mass="19270">MATDALTPARTARARRDGGLPRGLILPLLLLALLAPAGCDSGDGIVDGGPADSAAGGDGGDVDAGAVDDVRPPCPFTAAQVSELVDRKLRDEGNCSFGDGIAQLAVTTASATAGKATYDYQYDQAGQQYEKVVDLDRGERGYLAVKDIRGEAVLIEGKGTYTVTISSFGGGTAGNEQILRRTLDAIPA</sequence>
<organism evidence="1 2">
    <name type="scientific">Micromonospora tulbaghiae</name>
    <dbReference type="NCBI Taxonomy" id="479978"/>
    <lineage>
        <taxon>Bacteria</taxon>
        <taxon>Bacillati</taxon>
        <taxon>Actinomycetota</taxon>
        <taxon>Actinomycetes</taxon>
        <taxon>Micromonosporales</taxon>
        <taxon>Micromonosporaceae</taxon>
        <taxon>Micromonospora</taxon>
    </lineage>
</organism>
<reference evidence="1 2" key="1">
    <citation type="submission" date="2017-10" db="EMBL/GenBank/DDBJ databases">
        <title>Integration of genomic and chemical information greatly accelerates assignment of the full stereostructure of myelolactone, a potent inhibitor of myeloma from a marine-derived Micromonospora.</title>
        <authorList>
            <person name="Kim M.C."/>
            <person name="Machado H."/>
            <person name="Jensen P.R."/>
            <person name="Fenical W."/>
        </authorList>
    </citation>
    <scope>NUCLEOTIDE SEQUENCE [LARGE SCALE GENOMIC DNA]</scope>
    <source>
        <strain evidence="1 2">CNY-010</strain>
    </source>
</reference>
<protein>
    <recommendedName>
        <fullName evidence="3">DUF3558 domain-containing protein</fullName>
    </recommendedName>
</protein>
<evidence type="ECO:0008006" key="3">
    <source>
        <dbReference type="Google" id="ProtNLM"/>
    </source>
</evidence>
<dbReference type="RefSeq" id="WP_120569769.1">
    <property type="nucleotide sequence ID" value="NZ_CP024087.1"/>
</dbReference>